<evidence type="ECO:0000256" key="2">
    <source>
        <dbReference type="ARBA" id="ARBA00022631"/>
    </source>
</evidence>
<dbReference type="HOGENOM" id="CLU_070848_1_0_5"/>
<dbReference type="UniPathway" id="UPA00395"/>
<dbReference type="AlphaFoldDB" id="A0A011U8U4"/>
<gene>
    <name evidence="5" type="primary">allA</name>
    <name evidence="6" type="ORF">BG36_14450</name>
    <name evidence="7" type="ORF">DES43_1237</name>
</gene>
<protein>
    <recommendedName>
        <fullName evidence="5">Ureidoglycolate lyase</fullName>
        <ecNumber evidence="5">4.3.2.3</ecNumber>
    </recommendedName>
    <alternativeName>
        <fullName evidence="5">Ureidoglycolatase</fullName>
    </alternativeName>
</protein>
<evidence type="ECO:0000313" key="9">
    <source>
        <dbReference type="Proteomes" id="UP000294958"/>
    </source>
</evidence>
<reference evidence="6 8" key="1">
    <citation type="submission" date="2014-02" db="EMBL/GenBank/DDBJ databases">
        <title>Aquamicrobium defluvii Genome sequencing.</title>
        <authorList>
            <person name="Wang X."/>
        </authorList>
    </citation>
    <scope>NUCLEOTIDE SEQUENCE [LARGE SCALE GENOMIC DNA]</scope>
    <source>
        <strain evidence="6 8">W13Z1</strain>
    </source>
</reference>
<dbReference type="OrthoDB" id="9804602at2"/>
<dbReference type="InterPro" id="IPR047233">
    <property type="entry name" value="UAH_cupin"/>
</dbReference>
<dbReference type="EC" id="4.3.2.3" evidence="5"/>
<comment type="caution">
    <text evidence="6">The sequence shown here is derived from an EMBL/GenBank/DDBJ whole genome shotgun (WGS) entry which is preliminary data.</text>
</comment>
<keyword evidence="6" id="KW-0378">Hydrolase</keyword>
<comment type="function">
    <text evidence="5">Catalyzes the catabolism of the allantoin degradation intermediate (S)-ureidoglycolate, generating urea and glyoxylate. Involved in the utilization of allantoin as nitrogen source.</text>
</comment>
<accession>A0A011U8U4</accession>
<dbReference type="GO" id="GO:0000256">
    <property type="term" value="P:allantoin catabolic process"/>
    <property type="evidence" value="ECO:0007669"/>
    <property type="project" value="UniProtKB-UniRule"/>
</dbReference>
<dbReference type="PANTHER" id="PTHR21221">
    <property type="entry name" value="UREIDOGLYCOLATE HYDROLASE"/>
    <property type="match status" value="1"/>
</dbReference>
<comment type="similarity">
    <text evidence="5">Belongs to the ureidoglycolate lyase family.</text>
</comment>
<dbReference type="EMBL" id="SNZF01000023">
    <property type="protein sequence ID" value="TDR33311.1"/>
    <property type="molecule type" value="Genomic_DNA"/>
</dbReference>
<keyword evidence="2 5" id="KW-0659">Purine metabolism</keyword>
<organism evidence="6 8">
    <name type="scientific">Aquamicrobium defluvii</name>
    <dbReference type="NCBI Taxonomy" id="69279"/>
    <lineage>
        <taxon>Bacteria</taxon>
        <taxon>Pseudomonadati</taxon>
        <taxon>Pseudomonadota</taxon>
        <taxon>Alphaproteobacteria</taxon>
        <taxon>Hyphomicrobiales</taxon>
        <taxon>Phyllobacteriaceae</taxon>
        <taxon>Aquamicrobium</taxon>
    </lineage>
</organism>
<dbReference type="GO" id="GO:0006145">
    <property type="term" value="P:purine nucleobase catabolic process"/>
    <property type="evidence" value="ECO:0007669"/>
    <property type="project" value="UniProtKB-UniRule"/>
</dbReference>
<dbReference type="EMBL" id="JENY01000030">
    <property type="protein sequence ID" value="EXL02526.1"/>
    <property type="molecule type" value="Genomic_DNA"/>
</dbReference>
<dbReference type="Proteomes" id="UP000019849">
    <property type="component" value="Unassembled WGS sequence"/>
</dbReference>
<keyword evidence="9" id="KW-1185">Reference proteome</keyword>
<evidence type="ECO:0000256" key="4">
    <source>
        <dbReference type="ARBA" id="ARBA00047684"/>
    </source>
</evidence>
<dbReference type="Pfam" id="PF04115">
    <property type="entry name" value="Ureidogly_lyase"/>
    <property type="match status" value="1"/>
</dbReference>
<dbReference type="InterPro" id="IPR011051">
    <property type="entry name" value="RmlC_Cupin_sf"/>
</dbReference>
<dbReference type="eggNOG" id="COG3194">
    <property type="taxonomic scope" value="Bacteria"/>
</dbReference>
<dbReference type="GO" id="GO:0004848">
    <property type="term" value="F:ureidoglycolate hydrolase activity"/>
    <property type="evidence" value="ECO:0007669"/>
    <property type="project" value="InterPro"/>
</dbReference>
<evidence type="ECO:0000256" key="5">
    <source>
        <dbReference type="HAMAP-Rule" id="MF_00616"/>
    </source>
</evidence>
<dbReference type="SUPFAM" id="SSF51182">
    <property type="entry name" value="RmlC-like cupins"/>
    <property type="match status" value="1"/>
</dbReference>
<comment type="cofactor">
    <cofactor evidence="5">
        <name>Ni(2+)</name>
        <dbReference type="ChEBI" id="CHEBI:49786"/>
    </cofactor>
</comment>
<comment type="catalytic activity">
    <reaction evidence="4 5">
        <text>(S)-ureidoglycolate = urea + glyoxylate</text>
        <dbReference type="Rhea" id="RHEA:11304"/>
        <dbReference type="ChEBI" id="CHEBI:16199"/>
        <dbReference type="ChEBI" id="CHEBI:36655"/>
        <dbReference type="ChEBI" id="CHEBI:57296"/>
        <dbReference type="EC" id="4.3.2.3"/>
    </reaction>
</comment>
<dbReference type="PANTHER" id="PTHR21221:SF1">
    <property type="entry name" value="UREIDOGLYCOLATE LYASE"/>
    <property type="match status" value="1"/>
</dbReference>
<dbReference type="RefSeq" id="WP_035030873.1">
    <property type="nucleotide sequence ID" value="NZ_KK073902.1"/>
</dbReference>
<dbReference type="InterPro" id="IPR007247">
    <property type="entry name" value="Ureidogly_lyase"/>
</dbReference>
<comment type="subunit">
    <text evidence="1 5">Homodimer.</text>
</comment>
<evidence type="ECO:0000313" key="6">
    <source>
        <dbReference type="EMBL" id="EXL02526.1"/>
    </source>
</evidence>
<evidence type="ECO:0000313" key="8">
    <source>
        <dbReference type="Proteomes" id="UP000019849"/>
    </source>
</evidence>
<dbReference type="HAMAP" id="MF_00616">
    <property type="entry name" value="Ureidogly_lyase"/>
    <property type="match status" value="1"/>
</dbReference>
<evidence type="ECO:0000313" key="7">
    <source>
        <dbReference type="EMBL" id="TDR33311.1"/>
    </source>
</evidence>
<dbReference type="Proteomes" id="UP000294958">
    <property type="component" value="Unassembled WGS sequence"/>
</dbReference>
<keyword evidence="3 5" id="KW-0456">Lyase</keyword>
<proteinExistence type="inferred from homology"/>
<dbReference type="NCBIfam" id="NF009932">
    <property type="entry name" value="PRK13395.1"/>
    <property type="match status" value="1"/>
</dbReference>
<dbReference type="STRING" id="69279.BG36_14450"/>
<dbReference type="PIRSF" id="PIRSF017306">
    <property type="entry name" value="Ureidogly_hydro"/>
    <property type="match status" value="1"/>
</dbReference>
<dbReference type="Gene3D" id="2.60.120.480">
    <property type="entry name" value="Ureidoglycolate hydrolase"/>
    <property type="match status" value="1"/>
</dbReference>
<comment type="pathway">
    <text evidence="5">Nitrogen metabolism; (S)-allantoin degradation.</text>
</comment>
<dbReference type="InterPro" id="IPR024060">
    <property type="entry name" value="Ureidoglycolate_lyase_dom_sf"/>
</dbReference>
<sequence length="169" mass="18531">MNGTIVARPLTRDSFADFGDVIDTDCDTHYPINAGKCERYHDLAKVEATGPNCRVLISIFCGTPYAFPHRLSMVERHPLGSQAFVPLSPRSFVVIVCPDGPDGPGTPQAFVTAPGQGVNYHRNVWHGVLTPVGEPQNFVVVDRGGDGSNLEEFYFSHPYEIRLPEGFQA</sequence>
<dbReference type="CDD" id="cd20298">
    <property type="entry name" value="cupin_UAH"/>
    <property type="match status" value="1"/>
</dbReference>
<reference evidence="7 9" key="2">
    <citation type="submission" date="2019-03" db="EMBL/GenBank/DDBJ databases">
        <title>Genomic Encyclopedia of Type Strains, Phase IV (KMG-IV): sequencing the most valuable type-strain genomes for metagenomic binning, comparative biology and taxonomic classification.</title>
        <authorList>
            <person name="Goeker M."/>
        </authorList>
    </citation>
    <scope>NUCLEOTIDE SEQUENCE [LARGE SCALE GENOMIC DNA]</scope>
    <source>
        <strain evidence="7 9">DSM 11603</strain>
    </source>
</reference>
<evidence type="ECO:0000256" key="3">
    <source>
        <dbReference type="ARBA" id="ARBA00023239"/>
    </source>
</evidence>
<dbReference type="GO" id="GO:0050385">
    <property type="term" value="F:ureidoglycolate lyase activity"/>
    <property type="evidence" value="ECO:0007669"/>
    <property type="project" value="UniProtKB-UniRule"/>
</dbReference>
<evidence type="ECO:0000256" key="1">
    <source>
        <dbReference type="ARBA" id="ARBA00011738"/>
    </source>
</evidence>
<dbReference type="PATRIC" id="fig|69279.3.peg.3945"/>
<name>A0A011U8U4_9HYPH</name>
<dbReference type="InterPro" id="IPR023525">
    <property type="entry name" value="Ureidogly_lyase_bac"/>
</dbReference>